<proteinExistence type="predicted"/>
<organism evidence="2 3">
    <name type="scientific">Grimontia marina</name>
    <dbReference type="NCBI Taxonomy" id="646534"/>
    <lineage>
        <taxon>Bacteria</taxon>
        <taxon>Pseudomonadati</taxon>
        <taxon>Pseudomonadota</taxon>
        <taxon>Gammaproteobacteria</taxon>
        <taxon>Vibrionales</taxon>
        <taxon>Vibrionaceae</taxon>
        <taxon>Grimontia</taxon>
    </lineage>
</organism>
<evidence type="ECO:0000256" key="1">
    <source>
        <dbReference type="SAM" id="MobiDB-lite"/>
    </source>
</evidence>
<evidence type="ECO:0000313" key="2">
    <source>
        <dbReference type="EMBL" id="CZF79477.1"/>
    </source>
</evidence>
<name>A0A128EYA1_9GAMM</name>
<evidence type="ECO:0000313" key="3">
    <source>
        <dbReference type="Proteomes" id="UP000073601"/>
    </source>
</evidence>
<dbReference type="RefSeq" id="WP_062706425.1">
    <property type="nucleotide sequence ID" value="NZ_CAWRCI010000006.1"/>
</dbReference>
<reference evidence="3" key="1">
    <citation type="submission" date="2016-02" db="EMBL/GenBank/DDBJ databases">
        <authorList>
            <person name="Rodrigo-Torres Lidia"/>
            <person name="Arahal R.David."/>
        </authorList>
    </citation>
    <scope>NUCLEOTIDE SEQUENCE [LARGE SCALE GENOMIC DNA]</scope>
    <source>
        <strain evidence="3">CECT 8713</strain>
    </source>
</reference>
<dbReference type="Proteomes" id="UP000073601">
    <property type="component" value="Unassembled WGS sequence"/>
</dbReference>
<feature type="region of interest" description="Disordered" evidence="1">
    <location>
        <begin position="124"/>
        <end position="163"/>
    </location>
</feature>
<protein>
    <submittedName>
        <fullName evidence="2">Uncharacterized protein</fullName>
    </submittedName>
</protein>
<dbReference type="AlphaFoldDB" id="A0A128EYA1"/>
<dbReference type="EMBL" id="FIZY01000006">
    <property type="protein sequence ID" value="CZF79477.1"/>
    <property type="molecule type" value="Genomic_DNA"/>
</dbReference>
<dbReference type="OrthoDB" id="9902581at2"/>
<accession>A0A128EYA1</accession>
<keyword evidence="3" id="KW-1185">Reference proteome</keyword>
<sequence length="163" mass="16910">MDNELHDVRADLKLLAPAAVALDGGEPLPADAPQSDPGEGMEFDAAPAEPMAADPVLKGTIATLTTVLSALVCPNWKIQPEEVDAIAESGTVCLQHYFPDANLDHPAVGFGLVVAGVAGSRLAMGIPPKEKPPETQQDALPDDTAGAVHNPDNALQEGVLHEQ</sequence>
<gene>
    <name evidence="2" type="ORF">GMA8713_00991</name>
</gene>